<dbReference type="Gene3D" id="3.40.47.10">
    <property type="match status" value="1"/>
</dbReference>
<dbReference type="Pfam" id="PF22691">
    <property type="entry name" value="Thiolase_C_1"/>
    <property type="match status" value="1"/>
</dbReference>
<dbReference type="Proteomes" id="UP000253083">
    <property type="component" value="Unassembled WGS sequence"/>
</dbReference>
<dbReference type="NCBIfam" id="NF004936">
    <property type="entry name" value="PRK06289.1"/>
    <property type="match status" value="1"/>
</dbReference>
<dbReference type="Pfam" id="PF00108">
    <property type="entry name" value="Thiolase_N"/>
    <property type="match status" value="1"/>
</dbReference>
<dbReference type="InParanoid" id="A0A395JJ56"/>
<reference evidence="3 4" key="1">
    <citation type="submission" date="2018-06" db="EMBL/GenBank/DDBJ databases">
        <title>Genomic Encyclopedia of Type Strains, Phase IV (KMG-IV): sequencing the most valuable type-strain genomes for metagenomic binning, comparative biology and taxonomic classification.</title>
        <authorList>
            <person name="Goeker M."/>
        </authorList>
    </citation>
    <scope>NUCLEOTIDE SEQUENCE [LARGE SCALE GENOMIC DNA]</scope>
    <source>
        <strain evidence="3 4">DSM 24032</strain>
    </source>
</reference>
<sequence>MNTKPIYILGGYQTDFSRNWSRDGNTVYDLFSSTVKSGLASSGIDASEVEVGHVANFEGSLYTGQSHLGGFFGHVDPAMQTMPASRHEAACASGSMAMLAAMADLESERYGLACVVGIEVMRQKFDDSLDRLQGAAWVGEEWQDANFVWPRAFSDMIDAYQNRYGINNNHLAAISQKNFDNAKHNPNAQSRNWSFSDEAFKPSNQATDQDAAQANPVIEGNIRRLDCGQVTDGAATVFLATQERAQEYALKHGKNLADIPQIKGWGHINAPMLFSEKLRSGANSPFLLPHVNTLFCQTLRRAGLASLDDIHGLELHDCFNITEYMILDHAGLNRPGEIWQSIEQEYFVKDGKLPVNVSGGLIGLGHPVGATGVRMALDCYKQTTNQAGDMQIDECQTMMTFNLGGSTTTCASLIIGT</sequence>
<feature type="domain" description="Thiolase C-terminal" evidence="2">
    <location>
        <begin position="299"/>
        <end position="416"/>
    </location>
</feature>
<dbReference type="GO" id="GO:0003988">
    <property type="term" value="F:acetyl-CoA C-acyltransferase activity"/>
    <property type="evidence" value="ECO:0007669"/>
    <property type="project" value="UniProtKB-ARBA"/>
</dbReference>
<dbReference type="EMBL" id="QNRT01000002">
    <property type="protein sequence ID" value="RBP50721.1"/>
    <property type="molecule type" value="Genomic_DNA"/>
</dbReference>
<protein>
    <submittedName>
        <fullName evidence="3">Acetyl-CoA C-acetyltransferase</fullName>
    </submittedName>
</protein>
<keyword evidence="4" id="KW-1185">Reference proteome</keyword>
<dbReference type="InterPro" id="IPR055140">
    <property type="entry name" value="Thiolase_C_2"/>
</dbReference>
<evidence type="ECO:0000313" key="4">
    <source>
        <dbReference type="Proteomes" id="UP000253083"/>
    </source>
</evidence>
<dbReference type="OrthoDB" id="7053663at2"/>
<dbReference type="PANTHER" id="PTHR42870:SF1">
    <property type="entry name" value="NON-SPECIFIC LIPID-TRANSFER PROTEIN-LIKE 2"/>
    <property type="match status" value="1"/>
</dbReference>
<keyword evidence="3" id="KW-0808">Transferase</keyword>
<dbReference type="SUPFAM" id="SSF53901">
    <property type="entry name" value="Thiolase-like"/>
    <property type="match status" value="2"/>
</dbReference>
<organism evidence="3 4">
    <name type="scientific">Arenicella xantha</name>
    <dbReference type="NCBI Taxonomy" id="644221"/>
    <lineage>
        <taxon>Bacteria</taxon>
        <taxon>Pseudomonadati</taxon>
        <taxon>Pseudomonadota</taxon>
        <taxon>Gammaproteobacteria</taxon>
        <taxon>Arenicellales</taxon>
        <taxon>Arenicellaceae</taxon>
        <taxon>Arenicella</taxon>
    </lineage>
</organism>
<comment type="caution">
    <text evidence="3">The sequence shown here is derived from an EMBL/GenBank/DDBJ whole genome shotgun (WGS) entry which is preliminary data.</text>
</comment>
<dbReference type="InterPro" id="IPR016039">
    <property type="entry name" value="Thiolase-like"/>
</dbReference>
<evidence type="ECO:0000313" key="3">
    <source>
        <dbReference type="EMBL" id="RBP50721.1"/>
    </source>
</evidence>
<evidence type="ECO:0000259" key="2">
    <source>
        <dbReference type="Pfam" id="PF22691"/>
    </source>
</evidence>
<evidence type="ECO:0000259" key="1">
    <source>
        <dbReference type="Pfam" id="PF00108"/>
    </source>
</evidence>
<dbReference type="CDD" id="cd00829">
    <property type="entry name" value="SCP-x_thiolase"/>
    <property type="match status" value="1"/>
</dbReference>
<feature type="domain" description="Thiolase N-terminal" evidence="1">
    <location>
        <begin position="7"/>
        <end position="242"/>
    </location>
</feature>
<dbReference type="InterPro" id="IPR020616">
    <property type="entry name" value="Thiolase_N"/>
</dbReference>
<dbReference type="PIRSF" id="PIRSF000429">
    <property type="entry name" value="Ac-CoA_Ac_transf"/>
    <property type="match status" value="1"/>
</dbReference>
<dbReference type="AlphaFoldDB" id="A0A395JJ56"/>
<name>A0A395JJ56_9GAMM</name>
<dbReference type="InterPro" id="IPR002155">
    <property type="entry name" value="Thiolase"/>
</dbReference>
<accession>A0A395JJ56</accession>
<gene>
    <name evidence="3" type="ORF">DFR28_102132</name>
</gene>
<proteinExistence type="predicted"/>
<dbReference type="RefSeq" id="WP_113953559.1">
    <property type="nucleotide sequence ID" value="NZ_QNRT01000002.1"/>
</dbReference>
<dbReference type="PANTHER" id="PTHR42870">
    <property type="entry name" value="ACETYL-COA C-ACETYLTRANSFERASE"/>
    <property type="match status" value="1"/>
</dbReference>